<proteinExistence type="predicted"/>
<gene>
    <name evidence="4" type="ORF">KOR34_04890</name>
</gene>
<dbReference type="OrthoDB" id="291302at2"/>
<dbReference type="Proteomes" id="UP000316714">
    <property type="component" value="Unassembled WGS sequence"/>
</dbReference>
<feature type="transmembrane region" description="Helical" evidence="3">
    <location>
        <begin position="177"/>
        <end position="197"/>
    </location>
</feature>
<evidence type="ECO:0000256" key="2">
    <source>
        <dbReference type="SAM" id="MobiDB-lite"/>
    </source>
</evidence>
<keyword evidence="3" id="KW-1133">Transmembrane helix</keyword>
<organism evidence="4 5">
    <name type="scientific">Posidoniimonas corsicana</name>
    <dbReference type="NCBI Taxonomy" id="1938618"/>
    <lineage>
        <taxon>Bacteria</taxon>
        <taxon>Pseudomonadati</taxon>
        <taxon>Planctomycetota</taxon>
        <taxon>Planctomycetia</taxon>
        <taxon>Pirellulales</taxon>
        <taxon>Lacipirellulaceae</taxon>
        <taxon>Posidoniimonas</taxon>
    </lineage>
</organism>
<dbReference type="RefSeq" id="WP_146561888.1">
    <property type="nucleotide sequence ID" value="NZ_SIHJ01000001.1"/>
</dbReference>
<feature type="region of interest" description="Disordered" evidence="2">
    <location>
        <begin position="152"/>
        <end position="173"/>
    </location>
</feature>
<evidence type="ECO:0000313" key="4">
    <source>
        <dbReference type="EMBL" id="TWT35596.1"/>
    </source>
</evidence>
<evidence type="ECO:0008006" key="6">
    <source>
        <dbReference type="Google" id="ProtNLM"/>
    </source>
</evidence>
<accession>A0A5C5VAH2</accession>
<dbReference type="EMBL" id="SIHJ01000001">
    <property type="protein sequence ID" value="TWT35596.1"/>
    <property type="molecule type" value="Genomic_DNA"/>
</dbReference>
<protein>
    <recommendedName>
        <fullName evidence="6">J domain-containing protein</fullName>
    </recommendedName>
</protein>
<sequence>MDSNELAVYTRLLGIPTEKCPPTYYTLLGLEPNEPDTNAIVAAAKAQTNRLRKNVPHELHASVLAVAKTISRARICLSDRDARAAYDQSIGFHHNAEEEKPSLISGGGNEGLVSPDEGSLLPPLILEEFPLDLTSDDDSLWVEDEIPELPPTRFALSSAPATRKPANGRSSKSNTSLFVIGGSVLAVTAALLVAMLWRSPSATIGHTASSDRSEASNRQQSSRPESENQRAVATAETTVVPVEVLEEADPSPEEDALRPRDQSPTQVEVTTDRVEVPPSMSLVEPAAATSKVLSADAKPKAKAGEAVVFDLQDSVTLPGYARSYGDAAESASAKVVSLGAISHISDSDLKFAIYSPSHGGQSASTFDVMKIKDRPSGSVWGIRFGTQDIPGTPDRRSALASHAKTTGPVIAGLRVRDGRLEFAWGKGDAAAAGGQLRNCAIHVSAGKLEGRVGLSESGTIDALTLDLEQPIPPIQVHHFPLPPEPTLRCELVAALFAGVATEVDPPSQQIGCGETLTLKIVDWQDGEWVGDLEVRVRFNASRDGRSAELEVQPRFRMGRGWKPLEAEEIESLARRSEIDLRKARAELNSARSEISSLPGRIASLRAAATRNSGSNPGAVRELSSAQSALKRANSRAGRLSRSIPKIEEGIAHLRQLESIRRSLHQKARLQFRVFVQLVDGELSLLHPDESSTTL</sequence>
<reference evidence="4 5" key="1">
    <citation type="submission" date="2019-02" db="EMBL/GenBank/DDBJ databases">
        <title>Deep-cultivation of Planctomycetes and their phenomic and genomic characterization uncovers novel biology.</title>
        <authorList>
            <person name="Wiegand S."/>
            <person name="Jogler M."/>
            <person name="Boedeker C."/>
            <person name="Pinto D."/>
            <person name="Vollmers J."/>
            <person name="Rivas-Marin E."/>
            <person name="Kohn T."/>
            <person name="Peeters S.H."/>
            <person name="Heuer A."/>
            <person name="Rast P."/>
            <person name="Oberbeckmann S."/>
            <person name="Bunk B."/>
            <person name="Jeske O."/>
            <person name="Meyerdierks A."/>
            <person name="Storesund J.E."/>
            <person name="Kallscheuer N."/>
            <person name="Luecker S."/>
            <person name="Lage O.M."/>
            <person name="Pohl T."/>
            <person name="Merkel B.J."/>
            <person name="Hornburger P."/>
            <person name="Mueller R.-W."/>
            <person name="Bruemmer F."/>
            <person name="Labrenz M."/>
            <person name="Spormann A.M."/>
            <person name="Op Den Camp H."/>
            <person name="Overmann J."/>
            <person name="Amann R."/>
            <person name="Jetten M.S.M."/>
            <person name="Mascher T."/>
            <person name="Medema M.H."/>
            <person name="Devos D.P."/>
            <person name="Kaster A.-K."/>
            <person name="Ovreas L."/>
            <person name="Rohde M."/>
            <person name="Galperin M.Y."/>
            <person name="Jogler C."/>
        </authorList>
    </citation>
    <scope>NUCLEOTIDE SEQUENCE [LARGE SCALE GENOMIC DNA]</scope>
    <source>
        <strain evidence="4 5">KOR34</strain>
    </source>
</reference>
<evidence type="ECO:0000313" key="5">
    <source>
        <dbReference type="Proteomes" id="UP000316714"/>
    </source>
</evidence>
<comment type="caution">
    <text evidence="4">The sequence shown here is derived from an EMBL/GenBank/DDBJ whole genome shotgun (WGS) entry which is preliminary data.</text>
</comment>
<evidence type="ECO:0000256" key="1">
    <source>
        <dbReference type="SAM" id="Coils"/>
    </source>
</evidence>
<feature type="compositionally biased region" description="Acidic residues" evidence="2">
    <location>
        <begin position="244"/>
        <end position="254"/>
    </location>
</feature>
<keyword evidence="5" id="KW-1185">Reference proteome</keyword>
<name>A0A5C5VAH2_9BACT</name>
<feature type="region of interest" description="Disordered" evidence="2">
    <location>
        <begin position="204"/>
        <end position="270"/>
    </location>
</feature>
<keyword evidence="3" id="KW-0812">Transmembrane</keyword>
<keyword evidence="3" id="KW-0472">Membrane</keyword>
<keyword evidence="1" id="KW-0175">Coiled coil</keyword>
<feature type="compositionally biased region" description="Low complexity" evidence="2">
    <location>
        <begin position="231"/>
        <end position="243"/>
    </location>
</feature>
<evidence type="ECO:0000256" key="3">
    <source>
        <dbReference type="SAM" id="Phobius"/>
    </source>
</evidence>
<feature type="coiled-coil region" evidence="1">
    <location>
        <begin position="566"/>
        <end position="593"/>
    </location>
</feature>
<dbReference type="AlphaFoldDB" id="A0A5C5VAH2"/>